<dbReference type="InterPro" id="IPR051720">
    <property type="entry name" value="rRNA_MeTrfase/Polyamine_Synth"/>
</dbReference>
<dbReference type="GO" id="GO:0006596">
    <property type="term" value="P:polyamine biosynthetic process"/>
    <property type="evidence" value="ECO:0007669"/>
    <property type="project" value="TreeGrafter"/>
</dbReference>
<dbReference type="PROSITE" id="PS00092">
    <property type="entry name" value="N6_MTASE"/>
    <property type="match status" value="1"/>
</dbReference>
<keyword evidence="2" id="KW-0808">Transferase</keyword>
<protein>
    <submittedName>
        <fullName evidence="2">Putative methyltransferase</fullName>
    </submittedName>
</protein>
<dbReference type="Gene3D" id="3.40.50.150">
    <property type="entry name" value="Vaccinia Virus protein VP39"/>
    <property type="match status" value="1"/>
</dbReference>
<dbReference type="OrthoDB" id="7593728at2"/>
<name>A0A410Q8Q5_9FIRM</name>
<reference evidence="3" key="1">
    <citation type="submission" date="2019-01" db="EMBL/GenBank/DDBJ databases">
        <title>Draft genomes of a novel of Sporanaerobacter strains.</title>
        <authorList>
            <person name="Ma S."/>
        </authorList>
    </citation>
    <scope>NUCLEOTIDE SEQUENCE [LARGE SCALE GENOMIC DNA]</scope>
    <source>
        <strain evidence="3">NJN-17</strain>
    </source>
</reference>
<sequence>MLSHSIDNNVLAQFYEEIQEFDQLLKDASNTNINIDQTRNIAYIGIKRALLLIQYNRFVGSQILLIGDDDLTSLAITIMSKKMFKNGTTGIPQITVMDIDERILEYIQTNSHITKCIRQDFRDAPLKEYNNLFDCAFLDPPYTDDGLCLFLSRAVQYVKPQANLFVSFGHGTDKMRYRIQKMVVDSKLYITEIISKFNSYIGAKSWDGLSDMIVLCATYDKKPLISGRYIGTSLYTHSIKNMPLNSYGEFLKGV</sequence>
<dbReference type="GO" id="GO:0003676">
    <property type="term" value="F:nucleic acid binding"/>
    <property type="evidence" value="ECO:0007669"/>
    <property type="project" value="InterPro"/>
</dbReference>
<evidence type="ECO:0000313" key="2">
    <source>
        <dbReference type="EMBL" id="QAT60363.1"/>
    </source>
</evidence>
<dbReference type="EMBL" id="CP035282">
    <property type="protein sequence ID" value="QAT60363.1"/>
    <property type="molecule type" value="Genomic_DNA"/>
</dbReference>
<dbReference type="KEGG" id="spoa:EQM13_01635"/>
<dbReference type="SUPFAM" id="SSF53335">
    <property type="entry name" value="S-adenosyl-L-methionine-dependent methyltransferases"/>
    <property type="match status" value="1"/>
</dbReference>
<dbReference type="GO" id="GO:0008168">
    <property type="term" value="F:methyltransferase activity"/>
    <property type="evidence" value="ECO:0007669"/>
    <property type="project" value="UniProtKB-KW"/>
</dbReference>
<feature type="domain" description="N(4)-bis(aminopropyl)spermidine synthase C-terminal" evidence="1">
    <location>
        <begin position="18"/>
        <end position="203"/>
    </location>
</feature>
<dbReference type="PANTHER" id="PTHR23290:SF0">
    <property type="entry name" value="RRNA N6-ADENOSINE-METHYLTRANSFERASE METTL5"/>
    <property type="match status" value="1"/>
</dbReference>
<dbReference type="InterPro" id="IPR002052">
    <property type="entry name" value="DNA_methylase_N6_adenine_CS"/>
</dbReference>
<proteinExistence type="predicted"/>
<gene>
    <name evidence="2" type="ORF">EQM13_01635</name>
</gene>
<dbReference type="GO" id="GO:0032259">
    <property type="term" value="P:methylation"/>
    <property type="evidence" value="ECO:0007669"/>
    <property type="project" value="UniProtKB-KW"/>
</dbReference>
<dbReference type="Pfam" id="PF01861">
    <property type="entry name" value="BpsA_C"/>
    <property type="match status" value="1"/>
</dbReference>
<keyword evidence="3" id="KW-1185">Reference proteome</keyword>
<keyword evidence="2" id="KW-0489">Methyltransferase</keyword>
<organism evidence="2 3">
    <name type="scientific">Acidilutibacter cellobiosedens</name>
    <dbReference type="NCBI Taxonomy" id="2507161"/>
    <lineage>
        <taxon>Bacteria</taxon>
        <taxon>Bacillati</taxon>
        <taxon>Bacillota</taxon>
        <taxon>Tissierellia</taxon>
        <taxon>Tissierellales</taxon>
        <taxon>Acidilutibacteraceae</taxon>
        <taxon>Acidilutibacter</taxon>
    </lineage>
</organism>
<evidence type="ECO:0000259" key="1">
    <source>
        <dbReference type="Pfam" id="PF01861"/>
    </source>
</evidence>
<dbReference type="Proteomes" id="UP000287969">
    <property type="component" value="Chromosome"/>
</dbReference>
<evidence type="ECO:0000313" key="3">
    <source>
        <dbReference type="Proteomes" id="UP000287969"/>
    </source>
</evidence>
<dbReference type="PANTHER" id="PTHR23290">
    <property type="entry name" value="RRNA N6-ADENOSINE-METHYLTRANSFERASE METTL5"/>
    <property type="match status" value="1"/>
</dbReference>
<accession>A0A410Q8Q5</accession>
<dbReference type="AlphaFoldDB" id="A0A410Q8Q5"/>
<dbReference type="InterPro" id="IPR002723">
    <property type="entry name" value="BpsA_C"/>
</dbReference>
<dbReference type="InterPro" id="IPR029063">
    <property type="entry name" value="SAM-dependent_MTases_sf"/>
</dbReference>